<dbReference type="PROSITE" id="PS50097">
    <property type="entry name" value="BTB"/>
    <property type="match status" value="1"/>
</dbReference>
<dbReference type="OrthoDB" id="7633492at2759"/>
<dbReference type="EMBL" id="LJIJ01001932">
    <property type="protein sequence ID" value="ODM90499.1"/>
    <property type="molecule type" value="Genomic_DNA"/>
</dbReference>
<dbReference type="CDD" id="cd18186">
    <property type="entry name" value="BTB_POZ_ZBTB_KLHL-like"/>
    <property type="match status" value="1"/>
</dbReference>
<dbReference type="GO" id="GO:0030163">
    <property type="term" value="P:protein catabolic process"/>
    <property type="evidence" value="ECO:0007669"/>
    <property type="project" value="UniProtKB-ARBA"/>
</dbReference>
<dbReference type="AlphaFoldDB" id="A0A1D2MC38"/>
<dbReference type="STRING" id="48709.A0A1D2MC38"/>
<proteinExistence type="predicted"/>
<dbReference type="InterPro" id="IPR008974">
    <property type="entry name" value="TRAF-like"/>
</dbReference>
<dbReference type="PROSITE" id="PS50144">
    <property type="entry name" value="MATH"/>
    <property type="match status" value="1"/>
</dbReference>
<dbReference type="Gene3D" id="2.60.210.10">
    <property type="entry name" value="Apoptosis, Tumor Necrosis Factor Receptor Associated Protein 2, Chain A"/>
    <property type="match status" value="1"/>
</dbReference>
<protein>
    <submittedName>
        <fullName evidence="3">Speckle-type POZ protein</fullName>
    </submittedName>
</protein>
<dbReference type="CDD" id="cd00121">
    <property type="entry name" value="MATH"/>
    <property type="match status" value="1"/>
</dbReference>
<reference evidence="3 4" key="1">
    <citation type="journal article" date="2016" name="Genome Biol. Evol.">
        <title>Gene Family Evolution Reflects Adaptation to Soil Environmental Stressors in the Genome of the Collembolan Orchesella cincta.</title>
        <authorList>
            <person name="Faddeeva-Vakhrusheva A."/>
            <person name="Derks M.F."/>
            <person name="Anvar S.Y."/>
            <person name="Agamennone V."/>
            <person name="Suring W."/>
            <person name="Smit S."/>
            <person name="van Straalen N.M."/>
            <person name="Roelofs D."/>
        </authorList>
    </citation>
    <scope>NUCLEOTIDE SEQUENCE [LARGE SCALE GENOMIC DNA]</scope>
    <source>
        <tissue evidence="3">Mixed pool</tissue>
    </source>
</reference>
<evidence type="ECO:0000313" key="3">
    <source>
        <dbReference type="EMBL" id="ODM90499.1"/>
    </source>
</evidence>
<dbReference type="FunFam" id="3.30.710.10:FF:000159">
    <property type="entry name" value="Speckle-type POZ protein B"/>
    <property type="match status" value="1"/>
</dbReference>
<evidence type="ECO:0000259" key="2">
    <source>
        <dbReference type="PROSITE" id="PS50144"/>
    </source>
</evidence>
<comment type="caution">
    <text evidence="3">The sequence shown here is derived from an EMBL/GenBank/DDBJ whole genome shotgun (WGS) entry which is preliminary data.</text>
</comment>
<dbReference type="SUPFAM" id="SSF54695">
    <property type="entry name" value="POZ domain"/>
    <property type="match status" value="1"/>
</dbReference>
<dbReference type="InterPro" id="IPR002083">
    <property type="entry name" value="MATH/TRAF_dom"/>
</dbReference>
<dbReference type="OMA" id="CIAVEEM"/>
<dbReference type="Gene3D" id="1.25.40.420">
    <property type="match status" value="1"/>
</dbReference>
<name>A0A1D2MC38_ORCCI</name>
<dbReference type="SUPFAM" id="SSF49599">
    <property type="entry name" value="TRAF domain-like"/>
    <property type="match status" value="1"/>
</dbReference>
<feature type="domain" description="BTB" evidence="1">
    <location>
        <begin position="217"/>
        <end position="284"/>
    </location>
</feature>
<organism evidence="3 4">
    <name type="scientific">Orchesella cincta</name>
    <name type="common">Springtail</name>
    <name type="synonym">Podura cincta</name>
    <dbReference type="NCBI Taxonomy" id="48709"/>
    <lineage>
        <taxon>Eukaryota</taxon>
        <taxon>Metazoa</taxon>
        <taxon>Ecdysozoa</taxon>
        <taxon>Arthropoda</taxon>
        <taxon>Hexapoda</taxon>
        <taxon>Collembola</taxon>
        <taxon>Entomobryomorpha</taxon>
        <taxon>Entomobryoidea</taxon>
        <taxon>Orchesellidae</taxon>
        <taxon>Orchesellinae</taxon>
        <taxon>Orchesella</taxon>
    </lineage>
</organism>
<sequence>MNGAGVNSSENSAKRLCLGSAAGSAHYLSTTNIEKEAFSFLWKLNDYSTSSNFKKITSPIFHGGPKSNHSWQLLLYPKTNLEGVNYLGMYLHLVEFGDTWFRSFGTRKISVRFKFSVLDENGCASRPWNVPLVEFSKSSTTWGQYKYIRCSDLLSPTQPLVVDNCLKLLCEVWILDMKHSVQKCNPPTFPTEEERDKARKLKLASNGRKMFKDSILTDIVITVGETTFKAHKAILSANSPVFAAMFTADMIEKEQNSVVITDFEEDVVKSMLQYVYSGEIGEPNEQTPRLLEIAEKYNLDELKQDAEYAIAQTLNVFNAVEILMLAHTQNASFLKSCTMNFINCNKDEVMKTKIFQEAANDPATKDLFVELYHSKNSS</sequence>
<evidence type="ECO:0000259" key="1">
    <source>
        <dbReference type="PROSITE" id="PS50097"/>
    </source>
</evidence>
<dbReference type="Pfam" id="PF00651">
    <property type="entry name" value="BTB"/>
    <property type="match status" value="1"/>
</dbReference>
<dbReference type="SMART" id="SM00225">
    <property type="entry name" value="BTB"/>
    <property type="match status" value="1"/>
</dbReference>
<dbReference type="PANTHER" id="PTHR24413">
    <property type="entry name" value="SPECKLE-TYPE POZ PROTEIN"/>
    <property type="match status" value="1"/>
</dbReference>
<gene>
    <name evidence="3" type="ORF">Ocin01_16182</name>
</gene>
<keyword evidence="4" id="KW-1185">Reference proteome</keyword>
<dbReference type="Gene3D" id="3.30.710.10">
    <property type="entry name" value="Potassium Channel Kv1.1, Chain A"/>
    <property type="match status" value="1"/>
</dbReference>
<dbReference type="Pfam" id="PF22486">
    <property type="entry name" value="MATH_2"/>
    <property type="match status" value="1"/>
</dbReference>
<dbReference type="InterPro" id="IPR011333">
    <property type="entry name" value="SKP1/BTB/POZ_sf"/>
</dbReference>
<accession>A0A1D2MC38</accession>
<dbReference type="Proteomes" id="UP000094527">
    <property type="component" value="Unassembled WGS sequence"/>
</dbReference>
<dbReference type="InterPro" id="IPR000210">
    <property type="entry name" value="BTB/POZ_dom"/>
</dbReference>
<feature type="domain" description="MATH" evidence="2">
    <location>
        <begin position="37"/>
        <end position="172"/>
    </location>
</feature>
<evidence type="ECO:0000313" key="4">
    <source>
        <dbReference type="Proteomes" id="UP000094527"/>
    </source>
</evidence>